<comment type="caution">
    <text evidence="4">The sequence shown here is derived from an EMBL/GenBank/DDBJ whole genome shotgun (WGS) entry which is preliminary data.</text>
</comment>
<organism evidence="4 5">
    <name type="scientific">Dipteronia sinensis</name>
    <dbReference type="NCBI Taxonomy" id="43782"/>
    <lineage>
        <taxon>Eukaryota</taxon>
        <taxon>Viridiplantae</taxon>
        <taxon>Streptophyta</taxon>
        <taxon>Embryophyta</taxon>
        <taxon>Tracheophyta</taxon>
        <taxon>Spermatophyta</taxon>
        <taxon>Magnoliopsida</taxon>
        <taxon>eudicotyledons</taxon>
        <taxon>Gunneridae</taxon>
        <taxon>Pentapetalae</taxon>
        <taxon>rosids</taxon>
        <taxon>malvids</taxon>
        <taxon>Sapindales</taxon>
        <taxon>Sapindaceae</taxon>
        <taxon>Hippocastanoideae</taxon>
        <taxon>Acereae</taxon>
        <taxon>Dipteronia</taxon>
    </lineage>
</organism>
<feature type="region of interest" description="Disordered" evidence="1">
    <location>
        <begin position="116"/>
        <end position="152"/>
    </location>
</feature>
<proteinExistence type="predicted"/>
<feature type="region of interest" description="Disordered" evidence="1">
    <location>
        <begin position="184"/>
        <end position="213"/>
    </location>
</feature>
<evidence type="ECO:0000256" key="2">
    <source>
        <dbReference type="SAM" id="SignalP"/>
    </source>
</evidence>
<gene>
    <name evidence="4" type="ORF">Dsin_008261</name>
</gene>
<feature type="compositionally biased region" description="Low complexity" evidence="1">
    <location>
        <begin position="189"/>
        <end position="205"/>
    </location>
</feature>
<feature type="compositionally biased region" description="Acidic residues" evidence="1">
    <location>
        <begin position="132"/>
        <end position="145"/>
    </location>
</feature>
<evidence type="ECO:0000256" key="1">
    <source>
        <dbReference type="SAM" id="MobiDB-lite"/>
    </source>
</evidence>
<feature type="chain" id="PRO_5042040082" description="MULE transposase domain-containing protein" evidence="2">
    <location>
        <begin position="21"/>
        <end position="479"/>
    </location>
</feature>
<reference evidence="4" key="1">
    <citation type="journal article" date="2023" name="Plant J.">
        <title>Genome sequences and population genomics provide insights into the demographic history, inbreeding, and mutation load of two 'living fossil' tree species of Dipteronia.</title>
        <authorList>
            <person name="Feng Y."/>
            <person name="Comes H.P."/>
            <person name="Chen J."/>
            <person name="Zhu S."/>
            <person name="Lu R."/>
            <person name="Zhang X."/>
            <person name="Li P."/>
            <person name="Qiu J."/>
            <person name="Olsen K.M."/>
            <person name="Qiu Y."/>
        </authorList>
    </citation>
    <scope>NUCLEOTIDE SEQUENCE</scope>
    <source>
        <strain evidence="4">NBL</strain>
    </source>
</reference>
<dbReference type="PANTHER" id="PTHR31973">
    <property type="entry name" value="POLYPROTEIN, PUTATIVE-RELATED"/>
    <property type="match status" value="1"/>
</dbReference>
<dbReference type="Proteomes" id="UP001281410">
    <property type="component" value="Unassembled WGS sequence"/>
</dbReference>
<dbReference type="EMBL" id="JANJYJ010000003">
    <property type="protein sequence ID" value="KAK3221236.1"/>
    <property type="molecule type" value="Genomic_DNA"/>
</dbReference>
<evidence type="ECO:0000313" key="5">
    <source>
        <dbReference type="Proteomes" id="UP001281410"/>
    </source>
</evidence>
<keyword evidence="2" id="KW-0732">Signal</keyword>
<feature type="region of interest" description="Disordered" evidence="1">
    <location>
        <begin position="39"/>
        <end position="79"/>
    </location>
</feature>
<evidence type="ECO:0000259" key="3">
    <source>
        <dbReference type="Pfam" id="PF10551"/>
    </source>
</evidence>
<dbReference type="Pfam" id="PF10551">
    <property type="entry name" value="MULE"/>
    <property type="match status" value="1"/>
</dbReference>
<dbReference type="AlphaFoldDB" id="A0AAE0ANE8"/>
<dbReference type="InterPro" id="IPR018289">
    <property type="entry name" value="MULE_transposase_dom"/>
</dbReference>
<evidence type="ECO:0000313" key="4">
    <source>
        <dbReference type="EMBL" id="KAK3221236.1"/>
    </source>
</evidence>
<protein>
    <recommendedName>
        <fullName evidence="3">MULE transposase domain-containing protein</fullName>
    </recommendedName>
</protein>
<name>A0AAE0ANE8_9ROSI</name>
<keyword evidence="5" id="KW-1185">Reference proteome</keyword>
<sequence length="479" mass="53751">MLFTVFNCANSTLFFTLVLGSDDLDIFFSFKAFKGDELIPSQQPESQDLMYDTSDDVDNRASASTADTEDGPAGFGDGHAGFGDRLTALGDGSAGFGDGPASFNEQDEEELIVKDAERAKSQRKNKGKYITEEEGEAEEEAEEAEADKGDELVESDYDQDVEDIAAETCVDPTKDWDCLQVSDLRRGSGSDNDGGSEDLGSLDGSNGEEDDARPVRKFIRRRYHEFNPRHDMQDPVFRLGMEFSSAVVFRKAIRAHSMKHRRVVKFKKIDPTGLGDHKTFKIKSLLDDHTCVMSFKNKFVSSKFIAEKYVGQWRANPDWNFAGMAEQLWTDTNVDASKWQYYRARSAAREMIQGSVNEQYSKLWEYCAEIKRMNPDSSVIIKCSTAAGDANPRFQRLYICLGALKKGWKEGYRPILGLDGCFIKGNHVGQLLTAIGVELNNQMYPIAYALVESECRETWLWFLELLGVDLKLNNSHGIV</sequence>
<accession>A0AAE0ANE8</accession>
<dbReference type="PANTHER" id="PTHR31973:SF199">
    <property type="entry name" value="SWIM-TYPE DOMAIN-CONTAINING PROTEIN"/>
    <property type="match status" value="1"/>
</dbReference>
<feature type="domain" description="MULE transposase" evidence="3">
    <location>
        <begin position="416"/>
        <end position="464"/>
    </location>
</feature>
<feature type="signal peptide" evidence="2">
    <location>
        <begin position="1"/>
        <end position="20"/>
    </location>
</feature>